<proteinExistence type="predicted"/>
<comment type="caution">
    <text evidence="7">The sequence shown here is derived from an EMBL/GenBank/DDBJ whole genome shotgun (WGS) entry which is preliminary data.</text>
</comment>
<evidence type="ECO:0000313" key="8">
    <source>
        <dbReference type="Proteomes" id="UP000018004"/>
    </source>
</evidence>
<gene>
    <name evidence="7" type="ORF">FLJC2902T_18320</name>
</gene>
<dbReference type="Gene3D" id="1.10.760.10">
    <property type="entry name" value="Cytochrome c-like domain"/>
    <property type="match status" value="1"/>
</dbReference>
<dbReference type="PATRIC" id="fig|1341181.4.peg.1803"/>
<sequence length="111" mass="12796">MKKIILTLSAALIITSCAVKLVTPTQPDVDRMQSKYPDYTLEELNQGKAMYEQHCVECHKLKNPTKFTETQWQKIVPGMVKKVNKKHPNAIDEKNQELILKYVITMNGHKK</sequence>
<dbReference type="InterPro" id="IPR036909">
    <property type="entry name" value="Cyt_c-like_dom_sf"/>
</dbReference>
<dbReference type="GO" id="GO:0046872">
    <property type="term" value="F:metal ion binding"/>
    <property type="evidence" value="ECO:0007669"/>
    <property type="project" value="UniProtKB-KW"/>
</dbReference>
<evidence type="ECO:0000259" key="6">
    <source>
        <dbReference type="PROSITE" id="PS51007"/>
    </source>
</evidence>
<reference evidence="7 8" key="1">
    <citation type="submission" date="2013-08" db="EMBL/GenBank/DDBJ databases">
        <title>Flavobacterium limnosediminis JC2902 genome sequencing.</title>
        <authorList>
            <person name="Lee K."/>
            <person name="Yi H."/>
            <person name="Park S."/>
            <person name="Chun J."/>
        </authorList>
    </citation>
    <scope>NUCLEOTIDE SEQUENCE [LARGE SCALE GENOMIC DNA]</scope>
    <source>
        <strain evidence="7 8">JC2902</strain>
    </source>
</reference>
<organism evidence="7 8">
    <name type="scientific">Flavobacterium limnosediminis JC2902</name>
    <dbReference type="NCBI Taxonomy" id="1341181"/>
    <lineage>
        <taxon>Bacteria</taxon>
        <taxon>Pseudomonadati</taxon>
        <taxon>Bacteroidota</taxon>
        <taxon>Flavobacteriia</taxon>
        <taxon>Flavobacteriales</taxon>
        <taxon>Flavobacteriaceae</taxon>
        <taxon>Flavobacterium</taxon>
    </lineage>
</organism>
<keyword evidence="8" id="KW-1185">Reference proteome</keyword>
<dbReference type="InterPro" id="IPR009056">
    <property type="entry name" value="Cyt_c-like_dom"/>
</dbReference>
<dbReference type="AlphaFoldDB" id="V6SP32"/>
<dbReference type="eggNOG" id="ENOG50349WB">
    <property type="taxonomic scope" value="Bacteria"/>
</dbReference>
<evidence type="ECO:0000256" key="3">
    <source>
        <dbReference type="ARBA" id="ARBA00023004"/>
    </source>
</evidence>
<feature type="domain" description="Cytochrome c" evidence="6">
    <location>
        <begin position="42"/>
        <end position="111"/>
    </location>
</feature>
<keyword evidence="3 4" id="KW-0408">Iron</keyword>
<dbReference type="PROSITE" id="PS51007">
    <property type="entry name" value="CYTC"/>
    <property type="match status" value="1"/>
</dbReference>
<dbReference type="Proteomes" id="UP000018004">
    <property type="component" value="Unassembled WGS sequence"/>
</dbReference>
<dbReference type="SUPFAM" id="SSF46626">
    <property type="entry name" value="Cytochrome c"/>
    <property type="match status" value="2"/>
</dbReference>
<dbReference type="PROSITE" id="PS51257">
    <property type="entry name" value="PROKAR_LIPOPROTEIN"/>
    <property type="match status" value="1"/>
</dbReference>
<evidence type="ECO:0000256" key="4">
    <source>
        <dbReference type="PROSITE-ProRule" id="PRU00433"/>
    </source>
</evidence>
<dbReference type="GO" id="GO:0020037">
    <property type="term" value="F:heme binding"/>
    <property type="evidence" value="ECO:0007669"/>
    <property type="project" value="InterPro"/>
</dbReference>
<keyword evidence="2 4" id="KW-0479">Metal-binding</keyword>
<keyword evidence="1 4" id="KW-0349">Heme</keyword>
<accession>V6SP32</accession>
<keyword evidence="5" id="KW-0732">Signal</keyword>
<protein>
    <submittedName>
        <fullName evidence="7">Cytochrome c class I</fullName>
    </submittedName>
</protein>
<dbReference type="OrthoDB" id="679921at2"/>
<evidence type="ECO:0000256" key="5">
    <source>
        <dbReference type="SAM" id="SignalP"/>
    </source>
</evidence>
<feature type="chain" id="PRO_5004751087" evidence="5">
    <location>
        <begin position="22"/>
        <end position="111"/>
    </location>
</feature>
<dbReference type="RefSeq" id="WP_023579451.1">
    <property type="nucleotide sequence ID" value="NZ_AVGG01000007.1"/>
</dbReference>
<dbReference type="STRING" id="1341181.FLJC2902T_18320"/>
<name>V6SP32_9FLAO</name>
<dbReference type="EMBL" id="AVGG01000007">
    <property type="protein sequence ID" value="ESU28468.1"/>
    <property type="molecule type" value="Genomic_DNA"/>
</dbReference>
<feature type="signal peptide" evidence="5">
    <location>
        <begin position="1"/>
        <end position="21"/>
    </location>
</feature>
<evidence type="ECO:0000256" key="1">
    <source>
        <dbReference type="ARBA" id="ARBA00022617"/>
    </source>
</evidence>
<evidence type="ECO:0000256" key="2">
    <source>
        <dbReference type="ARBA" id="ARBA00022723"/>
    </source>
</evidence>
<evidence type="ECO:0000313" key="7">
    <source>
        <dbReference type="EMBL" id="ESU28468.1"/>
    </source>
</evidence>
<dbReference type="GO" id="GO:0009055">
    <property type="term" value="F:electron transfer activity"/>
    <property type="evidence" value="ECO:0007669"/>
    <property type="project" value="InterPro"/>
</dbReference>